<evidence type="ECO:0000313" key="6">
    <source>
        <dbReference type="Proteomes" id="UP000219559"/>
    </source>
</evidence>
<dbReference type="SMART" id="SM00563">
    <property type="entry name" value="PlsC"/>
    <property type="match status" value="1"/>
</dbReference>
<dbReference type="Proteomes" id="UP000219559">
    <property type="component" value="Unassembled WGS sequence"/>
</dbReference>
<keyword evidence="3 5" id="KW-0012">Acyltransferase</keyword>
<proteinExistence type="predicted"/>
<reference evidence="5 6" key="1">
    <citation type="submission" date="2017-04" db="EMBL/GenBank/DDBJ databases">
        <title>A new member of the family Flavobacteriaceae isolated from ascidians.</title>
        <authorList>
            <person name="Chen L."/>
        </authorList>
    </citation>
    <scope>NUCLEOTIDE SEQUENCE [LARGE SCALE GENOMIC DNA]</scope>
    <source>
        <strain evidence="5 6">HQA918</strain>
    </source>
</reference>
<sequence length="182" mass="20893">MGFSKFFLEKVWGWKVIGGFPELKKYLIAVVPHTHWQDFFLGIFVRNSRNAQVNYVAKKSLFDSPLGWWFKKLGGVPVDRSKSTNFVQQIIDIYNERDEFRLSLAPEGTRKKVAKLKTGFYYIAHGAQVPVVLVAFDYGKKEIRFSEPQYTTGDVAADMARFEAFFKGALGKVPEYSFEPQS</sequence>
<protein>
    <submittedName>
        <fullName evidence="5">Acyltransferase</fullName>
    </submittedName>
</protein>
<evidence type="ECO:0000256" key="3">
    <source>
        <dbReference type="ARBA" id="ARBA00023315"/>
    </source>
</evidence>
<dbReference type="RefSeq" id="WP_097440269.1">
    <property type="nucleotide sequence ID" value="NZ_KZ300476.1"/>
</dbReference>
<keyword evidence="6" id="KW-1185">Reference proteome</keyword>
<evidence type="ECO:0000313" key="5">
    <source>
        <dbReference type="EMBL" id="PCE64990.1"/>
    </source>
</evidence>
<comment type="caution">
    <text evidence="5">The sequence shown here is derived from an EMBL/GenBank/DDBJ whole genome shotgun (WGS) entry which is preliminary data.</text>
</comment>
<evidence type="ECO:0000256" key="1">
    <source>
        <dbReference type="ARBA" id="ARBA00005189"/>
    </source>
</evidence>
<gene>
    <name evidence="5" type="ORF">B7P33_07475</name>
</gene>
<comment type="pathway">
    <text evidence="1">Lipid metabolism.</text>
</comment>
<dbReference type="EMBL" id="NBWU01000002">
    <property type="protein sequence ID" value="PCE64990.1"/>
    <property type="molecule type" value="Genomic_DNA"/>
</dbReference>
<organism evidence="5 6">
    <name type="scientific">Sediminicola luteus</name>
    <dbReference type="NCBI Taxonomy" id="319238"/>
    <lineage>
        <taxon>Bacteria</taxon>
        <taxon>Pseudomonadati</taxon>
        <taxon>Bacteroidota</taxon>
        <taxon>Flavobacteriia</taxon>
        <taxon>Flavobacteriales</taxon>
        <taxon>Flavobacteriaceae</taxon>
        <taxon>Sediminicola</taxon>
    </lineage>
</organism>
<dbReference type="PANTHER" id="PTHR10434">
    <property type="entry name" value="1-ACYL-SN-GLYCEROL-3-PHOSPHATE ACYLTRANSFERASE"/>
    <property type="match status" value="1"/>
</dbReference>
<dbReference type="GO" id="GO:0003841">
    <property type="term" value="F:1-acylglycerol-3-phosphate O-acyltransferase activity"/>
    <property type="evidence" value="ECO:0007669"/>
    <property type="project" value="TreeGrafter"/>
</dbReference>
<keyword evidence="2 5" id="KW-0808">Transferase</keyword>
<evidence type="ECO:0000256" key="2">
    <source>
        <dbReference type="ARBA" id="ARBA00022679"/>
    </source>
</evidence>
<dbReference type="PANTHER" id="PTHR10434:SF9">
    <property type="entry name" value="PHOSPHOLIPID_GLYCEROL ACYLTRANSFERASE DOMAIN-CONTAINING PROTEIN"/>
    <property type="match status" value="1"/>
</dbReference>
<name>A0A2A4GAI6_9FLAO</name>
<dbReference type="AlphaFoldDB" id="A0A2A4GAI6"/>
<evidence type="ECO:0000259" key="4">
    <source>
        <dbReference type="SMART" id="SM00563"/>
    </source>
</evidence>
<dbReference type="SUPFAM" id="SSF69593">
    <property type="entry name" value="Glycerol-3-phosphate (1)-acyltransferase"/>
    <property type="match status" value="1"/>
</dbReference>
<dbReference type="GO" id="GO:0006654">
    <property type="term" value="P:phosphatidic acid biosynthetic process"/>
    <property type="evidence" value="ECO:0007669"/>
    <property type="project" value="TreeGrafter"/>
</dbReference>
<feature type="domain" description="Phospholipid/glycerol acyltransferase" evidence="4">
    <location>
        <begin position="27"/>
        <end position="139"/>
    </location>
</feature>
<dbReference type="InterPro" id="IPR002123">
    <property type="entry name" value="Plipid/glycerol_acylTrfase"/>
</dbReference>
<accession>A0A2A4GAI6</accession>
<dbReference type="Pfam" id="PF01553">
    <property type="entry name" value="Acyltransferase"/>
    <property type="match status" value="1"/>
</dbReference>
<dbReference type="OrthoDB" id="9796839at2"/>